<evidence type="ECO:0000256" key="2">
    <source>
        <dbReference type="ARBA" id="ARBA00022448"/>
    </source>
</evidence>
<feature type="transmembrane region" description="Helical" evidence="7">
    <location>
        <begin position="351"/>
        <end position="368"/>
    </location>
</feature>
<dbReference type="InterPro" id="IPR036259">
    <property type="entry name" value="MFS_trans_sf"/>
</dbReference>
<keyword evidence="2" id="KW-0813">Transport</keyword>
<evidence type="ECO:0000256" key="4">
    <source>
        <dbReference type="ARBA" id="ARBA00022692"/>
    </source>
</evidence>
<evidence type="ECO:0000256" key="3">
    <source>
        <dbReference type="ARBA" id="ARBA00022475"/>
    </source>
</evidence>
<reference evidence="10" key="1">
    <citation type="submission" date="2018-05" db="EMBL/GenBank/DDBJ databases">
        <title>Zavarzinia sp. HR-AS.</title>
        <authorList>
            <person name="Lee Y."/>
            <person name="Jeon C.O."/>
        </authorList>
    </citation>
    <scope>NUCLEOTIDE SEQUENCE [LARGE SCALE GENOMIC DNA]</scope>
    <source>
        <strain evidence="10">DSM 1231</strain>
    </source>
</reference>
<sequence length="459" mass="44953">MTTNPGKGALAGLAMAVLLASLGTSIANVALPALAHAFDAPFQTVQWVVIAYLLTVTALIAGAGRLGDLMGRRRLLLAGLALFTLASALAALAPTLCLLIAARALQGAGAAFLMTMPLALASDMVPKDRIGAAMGAMGTLSAIGTALGPSLGGVLAAGFGGQASFAAMAPLGLVAFVLALRFLPAEPARGRLADFDLPGCLLLALALGAYALAMTLGGGAFGALNIALLLGAAALLVLFVRFEAGRALPLIAPGLLADPSLRAGLAGSLLVAAVLMTTLVVGPFYLVLGLGLDAATAGLVMSAGPVVSALTGIPAGRLVDRLGSPRATVAGLCGIGLGTAMLALLPAGLGIAGYVGPLMVTTAAYALFQAANNARVMKGVAPDRRGLVSGLLTLARNLGLVTGATAMGAVFALAAGLDARGAGDMALGLRATFLVAFGLVAAALAITRAGVSSSPAKAP</sequence>
<keyword evidence="5 7" id="KW-1133">Transmembrane helix</keyword>
<dbReference type="RefSeq" id="WP_109919681.1">
    <property type="nucleotide sequence ID" value="NZ_QGLF01000001.1"/>
</dbReference>
<comment type="subcellular location">
    <subcellularLocation>
        <location evidence="1">Cell membrane</location>
        <topology evidence="1">Multi-pass membrane protein</topology>
    </subcellularLocation>
</comment>
<dbReference type="PRINTS" id="PR01036">
    <property type="entry name" value="TCRTETB"/>
</dbReference>
<dbReference type="GO" id="GO:0005886">
    <property type="term" value="C:plasma membrane"/>
    <property type="evidence" value="ECO:0007669"/>
    <property type="project" value="UniProtKB-SubCell"/>
</dbReference>
<feature type="transmembrane region" description="Helical" evidence="7">
    <location>
        <begin position="394"/>
        <end position="415"/>
    </location>
</feature>
<feature type="domain" description="Major facilitator superfamily (MFS) profile" evidence="8">
    <location>
        <begin position="9"/>
        <end position="455"/>
    </location>
</feature>
<gene>
    <name evidence="9" type="ORF">DKG75_03530</name>
</gene>
<dbReference type="PROSITE" id="PS50850">
    <property type="entry name" value="MFS"/>
    <property type="match status" value="1"/>
</dbReference>
<accession>A0A317EC11</accession>
<feature type="transmembrane region" description="Helical" evidence="7">
    <location>
        <begin position="263"/>
        <end position="288"/>
    </location>
</feature>
<feature type="transmembrane region" description="Helical" evidence="7">
    <location>
        <begin position="137"/>
        <end position="159"/>
    </location>
</feature>
<evidence type="ECO:0000256" key="1">
    <source>
        <dbReference type="ARBA" id="ARBA00004651"/>
    </source>
</evidence>
<feature type="transmembrane region" description="Helical" evidence="7">
    <location>
        <begin position="165"/>
        <end position="183"/>
    </location>
</feature>
<evidence type="ECO:0000259" key="8">
    <source>
        <dbReference type="PROSITE" id="PS50850"/>
    </source>
</evidence>
<dbReference type="Gene3D" id="1.20.1720.10">
    <property type="entry name" value="Multidrug resistance protein D"/>
    <property type="match status" value="1"/>
</dbReference>
<dbReference type="AlphaFoldDB" id="A0A317EC11"/>
<keyword evidence="4 7" id="KW-0812">Transmembrane</keyword>
<feature type="transmembrane region" description="Helical" evidence="7">
    <location>
        <begin position="427"/>
        <end position="447"/>
    </location>
</feature>
<feature type="transmembrane region" description="Helical" evidence="7">
    <location>
        <begin position="219"/>
        <end position="242"/>
    </location>
</feature>
<name>A0A317EC11_9PROT</name>
<dbReference type="OrthoDB" id="9771737at2"/>
<dbReference type="EMBL" id="QGLF01000001">
    <property type="protein sequence ID" value="PWR23650.1"/>
    <property type="molecule type" value="Genomic_DNA"/>
</dbReference>
<dbReference type="PANTHER" id="PTHR42718:SF46">
    <property type="entry name" value="BLR6921 PROTEIN"/>
    <property type="match status" value="1"/>
</dbReference>
<keyword evidence="6 7" id="KW-0472">Membrane</keyword>
<evidence type="ECO:0000256" key="5">
    <source>
        <dbReference type="ARBA" id="ARBA00022989"/>
    </source>
</evidence>
<protein>
    <submittedName>
        <fullName evidence="9">MFS transporter</fullName>
    </submittedName>
</protein>
<dbReference type="SUPFAM" id="SSF103473">
    <property type="entry name" value="MFS general substrate transporter"/>
    <property type="match status" value="1"/>
</dbReference>
<feature type="transmembrane region" description="Helical" evidence="7">
    <location>
        <begin position="294"/>
        <end position="315"/>
    </location>
</feature>
<dbReference type="Proteomes" id="UP000246077">
    <property type="component" value="Unassembled WGS sequence"/>
</dbReference>
<feature type="transmembrane region" description="Helical" evidence="7">
    <location>
        <begin position="75"/>
        <end position="101"/>
    </location>
</feature>
<proteinExistence type="predicted"/>
<evidence type="ECO:0000313" key="9">
    <source>
        <dbReference type="EMBL" id="PWR23650.1"/>
    </source>
</evidence>
<evidence type="ECO:0000256" key="6">
    <source>
        <dbReference type="ARBA" id="ARBA00023136"/>
    </source>
</evidence>
<evidence type="ECO:0000256" key="7">
    <source>
        <dbReference type="SAM" id="Phobius"/>
    </source>
</evidence>
<feature type="transmembrane region" description="Helical" evidence="7">
    <location>
        <begin position="107"/>
        <end position="125"/>
    </location>
</feature>
<feature type="transmembrane region" description="Helical" evidence="7">
    <location>
        <begin position="195"/>
        <end position="213"/>
    </location>
</feature>
<dbReference type="InterPro" id="IPR020846">
    <property type="entry name" value="MFS_dom"/>
</dbReference>
<feature type="transmembrane region" description="Helical" evidence="7">
    <location>
        <begin position="327"/>
        <end position="345"/>
    </location>
</feature>
<feature type="transmembrane region" description="Helical" evidence="7">
    <location>
        <begin position="47"/>
        <end position="63"/>
    </location>
</feature>
<comment type="caution">
    <text evidence="9">The sequence shown here is derived from an EMBL/GenBank/DDBJ whole genome shotgun (WGS) entry which is preliminary data.</text>
</comment>
<dbReference type="PANTHER" id="PTHR42718">
    <property type="entry name" value="MAJOR FACILITATOR SUPERFAMILY MULTIDRUG TRANSPORTER MFSC"/>
    <property type="match status" value="1"/>
</dbReference>
<dbReference type="GO" id="GO:0022857">
    <property type="term" value="F:transmembrane transporter activity"/>
    <property type="evidence" value="ECO:0007669"/>
    <property type="project" value="InterPro"/>
</dbReference>
<keyword evidence="10" id="KW-1185">Reference proteome</keyword>
<dbReference type="Pfam" id="PF07690">
    <property type="entry name" value="MFS_1"/>
    <property type="match status" value="1"/>
</dbReference>
<organism evidence="9 10">
    <name type="scientific">Zavarzinia compransoris</name>
    <dbReference type="NCBI Taxonomy" id="1264899"/>
    <lineage>
        <taxon>Bacteria</taxon>
        <taxon>Pseudomonadati</taxon>
        <taxon>Pseudomonadota</taxon>
        <taxon>Alphaproteobacteria</taxon>
        <taxon>Rhodospirillales</taxon>
        <taxon>Zavarziniaceae</taxon>
        <taxon>Zavarzinia</taxon>
    </lineage>
</organism>
<keyword evidence="3" id="KW-1003">Cell membrane</keyword>
<dbReference type="Gene3D" id="1.20.1250.20">
    <property type="entry name" value="MFS general substrate transporter like domains"/>
    <property type="match status" value="1"/>
</dbReference>
<dbReference type="InterPro" id="IPR011701">
    <property type="entry name" value="MFS"/>
</dbReference>
<evidence type="ECO:0000313" key="10">
    <source>
        <dbReference type="Proteomes" id="UP000246077"/>
    </source>
</evidence>